<sequence>MTDLEVALENLAADTTKWAEAATGMSTMSSALTGMTLGQLAFTGNDLSAAQAYEEVRAHVEQLTKAGAEELNATVSTLQTVHADYLANETAAAAKYRSMWTFDG</sequence>
<dbReference type="Proteomes" id="UP000826651">
    <property type="component" value="Unassembled WGS sequence"/>
</dbReference>
<evidence type="ECO:0000313" key="1">
    <source>
        <dbReference type="EMBL" id="MBZ2195321.1"/>
    </source>
</evidence>
<dbReference type="RefSeq" id="WP_223403102.1">
    <property type="nucleotide sequence ID" value="NZ_JAGSHT010000003.1"/>
</dbReference>
<proteinExistence type="predicted"/>
<comment type="caution">
    <text evidence="1">The sequence shown here is derived from an EMBL/GenBank/DDBJ whole genome shotgun (WGS) entry which is preliminary data.</text>
</comment>
<dbReference type="EMBL" id="JAGSHT010000003">
    <property type="protein sequence ID" value="MBZ2195321.1"/>
    <property type="molecule type" value="Genomic_DNA"/>
</dbReference>
<protein>
    <submittedName>
        <fullName evidence="1">Uncharacterized protein</fullName>
    </submittedName>
</protein>
<accession>A0ABS7S4Q0</accession>
<keyword evidence="2" id="KW-1185">Reference proteome</keyword>
<gene>
    <name evidence="1" type="ORF">KCQ71_04090</name>
</gene>
<evidence type="ECO:0000313" key="2">
    <source>
        <dbReference type="Proteomes" id="UP000826651"/>
    </source>
</evidence>
<reference evidence="1 2" key="1">
    <citation type="submission" date="2021-04" db="EMBL/GenBank/DDBJ databases">
        <title>Ruania sp. nov., isolated from sandy soil of mangrove forest.</title>
        <authorList>
            <person name="Ge X."/>
            <person name="Huang R."/>
            <person name="Liu W."/>
        </authorList>
    </citation>
    <scope>NUCLEOTIDE SEQUENCE [LARGE SCALE GENOMIC DNA]</scope>
    <source>
        <strain evidence="1 2">N2-46</strain>
    </source>
</reference>
<name>A0ABS7S4Q0_9MICO</name>
<organism evidence="1 2">
    <name type="scientific">Occultella gossypii</name>
    <dbReference type="NCBI Taxonomy" id="2800820"/>
    <lineage>
        <taxon>Bacteria</taxon>
        <taxon>Bacillati</taxon>
        <taxon>Actinomycetota</taxon>
        <taxon>Actinomycetes</taxon>
        <taxon>Micrococcales</taxon>
        <taxon>Ruaniaceae</taxon>
        <taxon>Occultella</taxon>
    </lineage>
</organism>